<evidence type="ECO:0000313" key="2">
    <source>
        <dbReference type="EMBL" id="GMN21115.1"/>
    </source>
</evidence>
<evidence type="ECO:0000313" key="1">
    <source>
        <dbReference type="EMBL" id="GMN21105.1"/>
    </source>
</evidence>
<evidence type="ECO:0000313" key="5">
    <source>
        <dbReference type="Proteomes" id="UP001187192"/>
    </source>
</evidence>
<dbReference type="EMBL" id="BTGU01002707">
    <property type="protein sequence ID" value="GMN21131.1"/>
    <property type="molecule type" value="Genomic_DNA"/>
</dbReference>
<keyword evidence="5" id="KW-1185">Reference proteome</keyword>
<reference evidence="2" key="1">
    <citation type="submission" date="2023-07" db="EMBL/GenBank/DDBJ databases">
        <title>draft genome sequence of fig (Ficus carica).</title>
        <authorList>
            <person name="Takahashi T."/>
            <person name="Nishimura K."/>
        </authorList>
    </citation>
    <scope>NUCLEOTIDE SEQUENCE</scope>
</reference>
<dbReference type="AlphaFoldDB" id="A0AA88CKH6"/>
<evidence type="ECO:0000313" key="3">
    <source>
        <dbReference type="EMBL" id="GMN21131.1"/>
    </source>
</evidence>
<organism evidence="2 5">
    <name type="scientific">Ficus carica</name>
    <name type="common">Common fig</name>
    <dbReference type="NCBI Taxonomy" id="3494"/>
    <lineage>
        <taxon>Eukaryota</taxon>
        <taxon>Viridiplantae</taxon>
        <taxon>Streptophyta</taxon>
        <taxon>Embryophyta</taxon>
        <taxon>Tracheophyta</taxon>
        <taxon>Spermatophyta</taxon>
        <taxon>Magnoliopsida</taxon>
        <taxon>eudicotyledons</taxon>
        <taxon>Gunneridae</taxon>
        <taxon>Pentapetalae</taxon>
        <taxon>rosids</taxon>
        <taxon>fabids</taxon>
        <taxon>Rosales</taxon>
        <taxon>Moraceae</taxon>
        <taxon>Ficeae</taxon>
        <taxon>Ficus</taxon>
    </lineage>
</organism>
<dbReference type="EMBL" id="BTGU01002706">
    <property type="protein sequence ID" value="GMN21115.1"/>
    <property type="molecule type" value="Genomic_DNA"/>
</dbReference>
<comment type="caution">
    <text evidence="2">The sequence shown here is derived from an EMBL/GenBank/DDBJ whole genome shotgun (WGS) entry which is preliminary data.</text>
</comment>
<gene>
    <name evidence="1" type="ORF">TIFTF001_043234</name>
    <name evidence="2" type="ORF">TIFTF001_043238</name>
    <name evidence="3" type="ORF">TIFTF001_043240</name>
    <name evidence="4" type="ORF">TIFTF001_043244</name>
</gene>
<sequence>MLVMPAPAQATNLLQLAYHKFRVVFPARPARLVPTPAEAINFFQLVYRLSPLDLPA</sequence>
<name>A0AA88CKH6_FICCA</name>
<proteinExistence type="predicted"/>
<dbReference type="Proteomes" id="UP001187192">
    <property type="component" value="Unassembled WGS sequence"/>
</dbReference>
<accession>A0AA88CKH6</accession>
<dbReference type="EMBL" id="BTGU01002708">
    <property type="protein sequence ID" value="GMN21138.1"/>
    <property type="molecule type" value="Genomic_DNA"/>
</dbReference>
<evidence type="ECO:0000313" key="4">
    <source>
        <dbReference type="EMBL" id="GMN21138.1"/>
    </source>
</evidence>
<dbReference type="EMBL" id="BTGU01002705">
    <property type="protein sequence ID" value="GMN21105.1"/>
    <property type="molecule type" value="Genomic_DNA"/>
</dbReference>
<protein>
    <submittedName>
        <fullName evidence="2">Uncharacterized protein</fullName>
    </submittedName>
</protein>